<keyword evidence="1" id="KW-0732">Signal</keyword>
<dbReference type="InterPro" id="IPR019734">
    <property type="entry name" value="TPR_rpt"/>
</dbReference>
<feature type="region of interest" description="Disordered" evidence="2">
    <location>
        <begin position="318"/>
        <end position="339"/>
    </location>
</feature>
<dbReference type="eggNOG" id="COG1729">
    <property type="taxonomic scope" value="Bacteria"/>
</dbReference>
<proteinExistence type="inferred from homology"/>
<dbReference type="Pfam" id="PF16331">
    <property type="entry name" value="TolA_bind_tri"/>
    <property type="match status" value="1"/>
</dbReference>
<feature type="compositionally biased region" description="Low complexity" evidence="2">
    <location>
        <begin position="122"/>
        <end position="149"/>
    </location>
</feature>
<accession>K9H1C0</accession>
<evidence type="ECO:0000256" key="2">
    <source>
        <dbReference type="SAM" id="MobiDB-lite"/>
    </source>
</evidence>
<dbReference type="GO" id="GO:0030288">
    <property type="term" value="C:outer membrane-bounded periplasmic space"/>
    <property type="evidence" value="ECO:0007669"/>
    <property type="project" value="UniProtKB-UniRule"/>
</dbReference>
<dbReference type="InterPro" id="IPR032519">
    <property type="entry name" value="YbgF_tri"/>
</dbReference>
<dbReference type="Gene3D" id="1.25.40.10">
    <property type="entry name" value="Tetratricopeptide repeat domain"/>
    <property type="match status" value="1"/>
</dbReference>
<dbReference type="NCBIfam" id="TIGR02795">
    <property type="entry name" value="tol_pal_ybgF"/>
    <property type="match status" value="1"/>
</dbReference>
<dbReference type="PATRIC" id="fig|1238182.3.peg.1398"/>
<dbReference type="AlphaFoldDB" id="K9H1C0"/>
<feature type="compositionally biased region" description="Basic and acidic residues" evidence="2">
    <location>
        <begin position="323"/>
        <end position="333"/>
    </location>
</feature>
<dbReference type="Proteomes" id="UP000009881">
    <property type="component" value="Unassembled WGS sequence"/>
</dbReference>
<comment type="function">
    <text evidence="1">Mediates coordination of peptidoglycan synthesis and outer membrane constriction during cell division.</text>
</comment>
<dbReference type="InterPro" id="IPR011990">
    <property type="entry name" value="TPR-like_helical_dom_sf"/>
</dbReference>
<keyword evidence="1" id="KW-0131">Cell cycle</keyword>
<keyword evidence="1" id="KW-0574">Periplasm</keyword>
<feature type="compositionally biased region" description="Low complexity" evidence="2">
    <location>
        <begin position="190"/>
        <end position="202"/>
    </location>
</feature>
<keyword evidence="1" id="KW-0132">Cell division</keyword>
<dbReference type="SUPFAM" id="SSF48452">
    <property type="entry name" value="TPR-like"/>
    <property type="match status" value="1"/>
</dbReference>
<feature type="region of interest" description="Disordered" evidence="2">
    <location>
        <begin position="119"/>
        <end position="212"/>
    </location>
</feature>
<dbReference type="STRING" id="1238182.C882_3735"/>
<protein>
    <recommendedName>
        <fullName evidence="1">Cell division coordinator CpoB</fullName>
    </recommendedName>
</protein>
<dbReference type="Gene3D" id="1.20.5.110">
    <property type="match status" value="1"/>
</dbReference>
<dbReference type="HAMAP" id="MF_02066">
    <property type="entry name" value="CpoB"/>
    <property type="match status" value="1"/>
</dbReference>
<dbReference type="GO" id="GO:0070206">
    <property type="term" value="P:protein trimerization"/>
    <property type="evidence" value="ECO:0007669"/>
    <property type="project" value="InterPro"/>
</dbReference>
<feature type="domain" description="YbgF trimerisation" evidence="3">
    <location>
        <begin position="66"/>
        <end position="122"/>
    </location>
</feature>
<reference evidence="4 5" key="1">
    <citation type="journal article" date="2013" name="Genome Announc.">
        <title>Draft Genome Sequence of an Alphaproteobacterium, Caenispirillum salinarum AK4(T), Isolated from a Solar Saltern.</title>
        <authorList>
            <person name="Khatri I."/>
            <person name="Singh A."/>
            <person name="Korpole S."/>
            <person name="Pinnaka A.K."/>
            <person name="Subramanian S."/>
        </authorList>
    </citation>
    <scope>NUCLEOTIDE SEQUENCE [LARGE SCALE GENOMIC DNA]</scope>
    <source>
        <strain evidence="4 5">AK4</strain>
    </source>
</reference>
<dbReference type="GO" id="GO:0043093">
    <property type="term" value="P:FtsZ-dependent cytokinesis"/>
    <property type="evidence" value="ECO:0007669"/>
    <property type="project" value="UniProtKB-UniRule"/>
</dbReference>
<evidence type="ECO:0000259" key="3">
    <source>
        <dbReference type="Pfam" id="PF16331"/>
    </source>
</evidence>
<organism evidence="4 5">
    <name type="scientific">Caenispirillum salinarum AK4</name>
    <dbReference type="NCBI Taxonomy" id="1238182"/>
    <lineage>
        <taxon>Bacteria</taxon>
        <taxon>Pseudomonadati</taxon>
        <taxon>Pseudomonadota</taxon>
        <taxon>Alphaproteobacteria</taxon>
        <taxon>Rhodospirillales</taxon>
        <taxon>Novispirillaceae</taxon>
        <taxon>Caenispirillum</taxon>
    </lineage>
</organism>
<evidence type="ECO:0000313" key="4">
    <source>
        <dbReference type="EMBL" id="EKV31362.1"/>
    </source>
</evidence>
<dbReference type="InterPro" id="IPR034706">
    <property type="entry name" value="CpoB"/>
</dbReference>
<comment type="similarity">
    <text evidence="1">Belongs to the CpoB family.</text>
</comment>
<comment type="caution">
    <text evidence="4">The sequence shown here is derived from an EMBL/GenBank/DDBJ whole genome shotgun (WGS) entry which is preliminary data.</text>
</comment>
<name>K9H1C0_9PROT</name>
<dbReference type="Pfam" id="PF13174">
    <property type="entry name" value="TPR_6"/>
    <property type="match status" value="1"/>
</dbReference>
<gene>
    <name evidence="1" type="primary">cpoB</name>
    <name evidence="4" type="ORF">C882_3735</name>
</gene>
<dbReference type="EMBL" id="ANHY01000006">
    <property type="protein sequence ID" value="EKV31362.1"/>
    <property type="molecule type" value="Genomic_DNA"/>
</dbReference>
<evidence type="ECO:0000256" key="1">
    <source>
        <dbReference type="HAMAP-Rule" id="MF_02066"/>
    </source>
</evidence>
<dbReference type="Pfam" id="PF13432">
    <property type="entry name" value="TPR_16"/>
    <property type="match status" value="1"/>
</dbReference>
<evidence type="ECO:0000313" key="5">
    <source>
        <dbReference type="Proteomes" id="UP000009881"/>
    </source>
</evidence>
<sequence length="339" mass="35792">MLAVGMAAAVVTVSAPAPAVAQSAQERLDRLERDLQLLQRQVYRGDFAAGQTPPPATAGADVSGDVATRLQGRITELEQLVTRLTGRVEETQYQVQQMDQRLQRFMDDVDFRLQQLEGTGGAAAAPAQGQSQNQGAGGQAPAPGQEAPATSGGFRAATPSQPAPTGGQGAGSQGLAPGEGTLGTIPAEPPAQAQAEGQAPAQTGPVLPEGTPEEQYSYAFGLLREGAYDRASQAFEAFVDRHGDHSLAGNAQYWLGETHYVQGDYERAAVTFLDGYRSYPESPKAPDNLLKLGLTMAQLDKTREACAAFTRISGEYPQAPDPIQRRARSEAERLGCGNL</sequence>
<keyword evidence="5" id="KW-1185">Reference proteome</keyword>
<dbReference type="InterPro" id="IPR014162">
    <property type="entry name" value="CpoB_C"/>
</dbReference>
<comment type="subcellular location">
    <subcellularLocation>
        <location evidence="1">Periplasm</location>
    </subcellularLocation>
</comment>